<dbReference type="Proteomes" id="UP000001306">
    <property type="component" value="Chromosome"/>
</dbReference>
<dbReference type="AlphaFoldDB" id="Q6AF59"/>
<proteinExistence type="predicted"/>
<gene>
    <name evidence="1" type="ordered locus">Lxx11370</name>
</gene>
<accession>Q6AF59</accession>
<dbReference type="HOGENOM" id="CLU_3218105_0_0_11"/>
<dbReference type="KEGG" id="lxx:Lxx11370"/>
<dbReference type="EMBL" id="AE016822">
    <property type="protein sequence ID" value="AAT88986.1"/>
    <property type="molecule type" value="Genomic_DNA"/>
</dbReference>
<keyword evidence="2" id="KW-1185">Reference proteome</keyword>
<organism evidence="1 2">
    <name type="scientific">Leifsonia xyli subsp. xyli (strain CTCB07)</name>
    <dbReference type="NCBI Taxonomy" id="281090"/>
    <lineage>
        <taxon>Bacteria</taxon>
        <taxon>Bacillati</taxon>
        <taxon>Actinomycetota</taxon>
        <taxon>Actinomycetes</taxon>
        <taxon>Micrococcales</taxon>
        <taxon>Microbacteriaceae</taxon>
        <taxon>Leifsonia</taxon>
    </lineage>
</organism>
<sequence length="44" mass="4699">MGRERNLFGGGVPLQTLTPQEIRDSFVNCSTSEAADLPLPPGVQ</sequence>
<name>Q6AF59_LEIXX</name>
<evidence type="ECO:0000313" key="1">
    <source>
        <dbReference type="EMBL" id="AAT88986.1"/>
    </source>
</evidence>
<reference evidence="1 2" key="1">
    <citation type="journal article" date="2004" name="Mol. Plant Microbe Interact.">
        <title>The genome sequence of the Gram-positive sugarcane pathogen Leifsonia xyli subsp. xyli.</title>
        <authorList>
            <person name="Monteiro-Vitorello C.B."/>
            <person name="Camargo L.E.A."/>
            <person name="Van Sluys M.A."/>
            <person name="Kitajima J.P."/>
            <person name="Truffi D."/>
            <person name="do Amaral A.M."/>
            <person name="Harakava R."/>
            <person name="de Oliveira J.C.F."/>
            <person name="Wood D."/>
            <person name="de Oliveira M.C."/>
            <person name="Miyaki C.Y."/>
            <person name="Takita M.A."/>
            <person name="da Silva A.C.R."/>
            <person name="Furlan L.R."/>
            <person name="Carraro D.M."/>
            <person name="Camarotte G."/>
            <person name="Almeida N.F. Jr."/>
            <person name="Carrer H."/>
            <person name="Coutinho L.L."/>
            <person name="El-Dorry H.A."/>
            <person name="Ferro M.I.T."/>
            <person name="Gagliardi P.R."/>
            <person name="Giglioti E."/>
            <person name="Goldman M.H.S."/>
            <person name="Goldman G.H."/>
            <person name="Kimura E.T."/>
            <person name="Ferro E.S."/>
            <person name="Kuramae E.E."/>
            <person name="Lemos E.G.M."/>
            <person name="Lemos M.V.F."/>
            <person name="Mauro S.M.Z."/>
            <person name="Machado M.A."/>
            <person name="Marino C.L."/>
            <person name="Menck C.F."/>
            <person name="Nunes L.R."/>
            <person name="Oliveira R.C."/>
            <person name="Pereira G.G."/>
            <person name="Siqueira W."/>
            <person name="de Souza A.A."/>
            <person name="Tsai S.M."/>
            <person name="Zanca A.S."/>
            <person name="Simpson A.J.G."/>
            <person name="Brumbley S.M."/>
            <person name="Setubal J.C."/>
        </authorList>
    </citation>
    <scope>NUCLEOTIDE SEQUENCE [LARGE SCALE GENOMIC DNA]</scope>
    <source>
        <strain evidence="1 2">CTCB07</strain>
    </source>
</reference>
<protein>
    <submittedName>
        <fullName evidence="1">Uncharacterized protein</fullName>
    </submittedName>
</protein>
<evidence type="ECO:0000313" key="2">
    <source>
        <dbReference type="Proteomes" id="UP000001306"/>
    </source>
</evidence>